<comment type="caution">
    <text evidence="1">The sequence shown here is derived from an EMBL/GenBank/DDBJ whole genome shotgun (WGS) entry which is preliminary data.</text>
</comment>
<accession>A0A8J2P4J4</accession>
<dbReference type="Proteomes" id="UP000708208">
    <property type="component" value="Unassembled WGS sequence"/>
</dbReference>
<reference evidence="1" key="1">
    <citation type="submission" date="2021-06" db="EMBL/GenBank/DDBJ databases">
        <authorList>
            <person name="Hodson N. C."/>
            <person name="Mongue J. A."/>
            <person name="Jaron S. K."/>
        </authorList>
    </citation>
    <scope>NUCLEOTIDE SEQUENCE</scope>
</reference>
<name>A0A8J2P4J4_9HEXA</name>
<dbReference type="AlphaFoldDB" id="A0A8J2P4J4"/>
<feature type="non-terminal residue" evidence="1">
    <location>
        <position position="1"/>
    </location>
</feature>
<sequence>VQSYQVCRNFPVLGAVDQNFHGTHLGLDPENFLVLADAAQNFLVLGDAAQNFQVLVDAAQNFLDLVDAVQN</sequence>
<proteinExistence type="predicted"/>
<keyword evidence="2" id="KW-1185">Reference proteome</keyword>
<evidence type="ECO:0000313" key="1">
    <source>
        <dbReference type="EMBL" id="CAG7723935.1"/>
    </source>
</evidence>
<organism evidence="1 2">
    <name type="scientific">Allacma fusca</name>
    <dbReference type="NCBI Taxonomy" id="39272"/>
    <lineage>
        <taxon>Eukaryota</taxon>
        <taxon>Metazoa</taxon>
        <taxon>Ecdysozoa</taxon>
        <taxon>Arthropoda</taxon>
        <taxon>Hexapoda</taxon>
        <taxon>Collembola</taxon>
        <taxon>Symphypleona</taxon>
        <taxon>Sminthuridae</taxon>
        <taxon>Allacma</taxon>
    </lineage>
</organism>
<evidence type="ECO:0000313" key="2">
    <source>
        <dbReference type="Proteomes" id="UP000708208"/>
    </source>
</evidence>
<gene>
    <name evidence="1" type="ORF">AFUS01_LOCUS12989</name>
</gene>
<feature type="non-terminal residue" evidence="1">
    <location>
        <position position="71"/>
    </location>
</feature>
<protein>
    <submittedName>
        <fullName evidence="1">Uncharacterized protein</fullName>
    </submittedName>
</protein>
<dbReference type="EMBL" id="CAJVCH010103960">
    <property type="protein sequence ID" value="CAG7723935.1"/>
    <property type="molecule type" value="Genomic_DNA"/>
</dbReference>